<reference evidence="2 3" key="1">
    <citation type="submission" date="2016-11" db="EMBL/GenBank/DDBJ databases">
        <authorList>
            <person name="Jaros S."/>
            <person name="Januszkiewicz K."/>
            <person name="Wedrychowicz H."/>
        </authorList>
    </citation>
    <scope>NUCLEOTIDE SEQUENCE [LARGE SCALE GENOMIC DNA]</scope>
    <source>
        <strain evidence="2 3">CECT 7868</strain>
    </source>
</reference>
<evidence type="ECO:0000313" key="3">
    <source>
        <dbReference type="Proteomes" id="UP000184608"/>
    </source>
</evidence>
<keyword evidence="1" id="KW-0812">Transmembrane</keyword>
<evidence type="ECO:0000256" key="1">
    <source>
        <dbReference type="SAM" id="Phobius"/>
    </source>
</evidence>
<gene>
    <name evidence="2" type="ORF">VA7868_01386</name>
</gene>
<feature type="transmembrane region" description="Helical" evidence="1">
    <location>
        <begin position="43"/>
        <end position="61"/>
    </location>
</feature>
<proteinExistence type="predicted"/>
<dbReference type="AlphaFoldDB" id="A0A1M5XYX9"/>
<keyword evidence="1" id="KW-0472">Membrane</keyword>
<protein>
    <submittedName>
        <fullName evidence="2">Uncharacterized protein</fullName>
    </submittedName>
</protein>
<sequence>MKSVYQHGVGVAYGIYYGSFTRCGITHRPLLTYIQMGIYPTRLSVISLIVLMTFSLSPVFTL</sequence>
<keyword evidence="3" id="KW-1185">Reference proteome</keyword>
<name>A0A1M5XYX9_9VIBR</name>
<evidence type="ECO:0000313" key="2">
    <source>
        <dbReference type="EMBL" id="SHI05000.1"/>
    </source>
</evidence>
<accession>A0A1M5XYX9</accession>
<dbReference type="EMBL" id="FQXZ01000014">
    <property type="protein sequence ID" value="SHI05000.1"/>
    <property type="molecule type" value="Genomic_DNA"/>
</dbReference>
<dbReference type="Proteomes" id="UP000184608">
    <property type="component" value="Unassembled WGS sequence"/>
</dbReference>
<keyword evidence="1" id="KW-1133">Transmembrane helix</keyword>
<organism evidence="2 3">
    <name type="scientific">Vibrio aerogenes CECT 7868</name>
    <dbReference type="NCBI Taxonomy" id="1216006"/>
    <lineage>
        <taxon>Bacteria</taxon>
        <taxon>Pseudomonadati</taxon>
        <taxon>Pseudomonadota</taxon>
        <taxon>Gammaproteobacteria</taxon>
        <taxon>Vibrionales</taxon>
        <taxon>Vibrionaceae</taxon>
        <taxon>Vibrio</taxon>
    </lineage>
</organism>